<sequence>MRHQVTIIFNLHQTLEFSLHDLDLSDAAIESAQQWLYNKWEELECEPFRPSGKVLLLDRILGIAQEVGYHQLKDRDDIAENFAKQIATALESTNVVIDIPALTVGS</sequence>
<evidence type="ECO:0000313" key="4">
    <source>
        <dbReference type="Proteomes" id="UP000594903"/>
    </source>
</evidence>
<accession>A0A378XHC9</accession>
<proteinExistence type="predicted"/>
<keyword evidence="4" id="KW-1185">Reference proteome</keyword>
<protein>
    <submittedName>
        <fullName evidence="2">Uncharacterized protein</fullName>
    </submittedName>
</protein>
<dbReference type="OrthoDB" id="5297048at2"/>
<dbReference type="AlphaFoldDB" id="A0A378XHC9"/>
<reference evidence="1 4" key="2">
    <citation type="submission" date="2020-12" db="EMBL/GenBank/DDBJ databases">
        <title>FDA dAtabase for Regulatory Grade micrObial Sequences (FDA-ARGOS): Supporting development and validation of Infectious Disease Dx tests.</title>
        <authorList>
            <person name="Sproer C."/>
            <person name="Gronow S."/>
            <person name="Severitt S."/>
            <person name="Schroder I."/>
            <person name="Tallon L."/>
            <person name="Sadzewicz L."/>
            <person name="Zhao X."/>
            <person name="Boylan J."/>
            <person name="Ott S."/>
            <person name="Bowen H."/>
            <person name="Vavikolanu K."/>
            <person name="Mehta A."/>
            <person name="Aluvathingal J."/>
            <person name="Nadendla S."/>
            <person name="Lowell S."/>
            <person name="Myers T."/>
            <person name="Yan Y."/>
            <person name="Sichtig H."/>
        </authorList>
    </citation>
    <scope>NUCLEOTIDE SEQUENCE [LARGE SCALE GENOMIC DNA]</scope>
    <source>
        <strain evidence="1 4">FDAARGOS_872</strain>
    </source>
</reference>
<dbReference type="RefSeq" id="WP_018575618.1">
    <property type="nucleotide sequence ID" value="NZ_CP065725.1"/>
</dbReference>
<dbReference type="Proteomes" id="UP000594903">
    <property type="component" value="Chromosome"/>
</dbReference>
<evidence type="ECO:0000313" key="2">
    <source>
        <dbReference type="EMBL" id="SUA57104.1"/>
    </source>
</evidence>
<dbReference type="EMBL" id="UGSB01000001">
    <property type="protein sequence ID" value="SUA57104.1"/>
    <property type="molecule type" value="Genomic_DNA"/>
</dbReference>
<reference evidence="2 3" key="1">
    <citation type="submission" date="2018-06" db="EMBL/GenBank/DDBJ databases">
        <authorList>
            <consortium name="Pathogen Informatics"/>
            <person name="Doyle S."/>
        </authorList>
    </citation>
    <scope>NUCLEOTIDE SEQUENCE [LARGE SCALE GENOMIC DNA]</scope>
    <source>
        <strain evidence="2 3">NCTC11997</strain>
    </source>
</reference>
<dbReference type="Proteomes" id="UP000254603">
    <property type="component" value="Unassembled WGS sequence"/>
</dbReference>
<dbReference type="STRING" id="1122619.GCA_000373745_02433"/>
<name>A0A378XHC9_9BURK</name>
<organism evidence="2 3">
    <name type="scientific">Oligella ureolytica</name>
    <dbReference type="NCBI Taxonomy" id="90244"/>
    <lineage>
        <taxon>Bacteria</taxon>
        <taxon>Pseudomonadati</taxon>
        <taxon>Pseudomonadota</taxon>
        <taxon>Betaproteobacteria</taxon>
        <taxon>Burkholderiales</taxon>
        <taxon>Alcaligenaceae</taxon>
        <taxon>Oligella</taxon>
    </lineage>
</organism>
<dbReference type="EMBL" id="CP065725">
    <property type="protein sequence ID" value="QPT39657.1"/>
    <property type="molecule type" value="Genomic_DNA"/>
</dbReference>
<evidence type="ECO:0000313" key="1">
    <source>
        <dbReference type="EMBL" id="QPT39657.1"/>
    </source>
</evidence>
<gene>
    <name evidence="1" type="ORF">I6G29_11035</name>
    <name evidence="2" type="ORF">NCTC11997_02274</name>
</gene>
<evidence type="ECO:0000313" key="3">
    <source>
        <dbReference type="Proteomes" id="UP000254603"/>
    </source>
</evidence>